<accession>A0A5M7C982</accession>
<dbReference type="OrthoDB" id="5183796at2"/>
<evidence type="ECO:0000256" key="4">
    <source>
        <dbReference type="ARBA" id="ARBA00023136"/>
    </source>
</evidence>
<evidence type="ECO:0000313" key="5">
    <source>
        <dbReference type="EMBL" id="KAA5836271.1"/>
    </source>
</evidence>
<keyword evidence="6" id="KW-1185">Reference proteome</keyword>
<dbReference type="Pfam" id="PF05719">
    <property type="entry name" value="GPP34"/>
    <property type="match status" value="1"/>
</dbReference>
<dbReference type="Proteomes" id="UP000323946">
    <property type="component" value="Unassembled WGS sequence"/>
</dbReference>
<keyword evidence="4" id="KW-0472">Membrane</keyword>
<keyword evidence="2" id="KW-0333">Golgi apparatus</keyword>
<keyword evidence="3" id="KW-0446">Lipid-binding</keyword>
<comment type="subcellular location">
    <subcellularLocation>
        <location evidence="1">Golgi apparatus membrane</location>
        <topology evidence="1">Peripheral membrane protein</topology>
        <orientation evidence="1">Cytoplasmic side</orientation>
    </subcellularLocation>
</comment>
<evidence type="ECO:0000256" key="2">
    <source>
        <dbReference type="ARBA" id="ARBA00023034"/>
    </source>
</evidence>
<dbReference type="EMBL" id="VWPH01000003">
    <property type="protein sequence ID" value="KAA5836271.1"/>
    <property type="molecule type" value="Genomic_DNA"/>
</dbReference>
<dbReference type="InterPro" id="IPR038261">
    <property type="entry name" value="GPP34-like_sf"/>
</dbReference>
<dbReference type="InterPro" id="IPR008628">
    <property type="entry name" value="GPP34-like"/>
</dbReference>
<evidence type="ECO:0000256" key="3">
    <source>
        <dbReference type="ARBA" id="ARBA00023121"/>
    </source>
</evidence>
<dbReference type="GO" id="GO:0012505">
    <property type="term" value="C:endomembrane system"/>
    <property type="evidence" value="ECO:0007669"/>
    <property type="project" value="UniProtKB-ARBA"/>
</dbReference>
<sequence length="224" mass="24586">MRQTGRVAEYANLLTLPDEFALLLHKPNGSCYVSASPNAATAAAEIGELVLRGRMVPHGTAVQLRDTASSGQPWMDRLLAEFQRAAGRENHPVELGWWLALRSTAFAAHRSVLVERGVLRVERRKFLGVLPDDRYHPDRAIRTALLTELHALAREEVLVDGRLALLGTLVHRSGLVHALDFHRAERSRLRALADREDLGDHVGPEVTATLLALTAIPTATALPS</sequence>
<proteinExistence type="predicted"/>
<dbReference type="GO" id="GO:0070273">
    <property type="term" value="F:phosphatidylinositol-4-phosphate binding"/>
    <property type="evidence" value="ECO:0007669"/>
    <property type="project" value="InterPro"/>
</dbReference>
<organism evidence="5 6">
    <name type="scientific">Saccharopolyspora hirsuta</name>
    <dbReference type="NCBI Taxonomy" id="1837"/>
    <lineage>
        <taxon>Bacteria</taxon>
        <taxon>Bacillati</taxon>
        <taxon>Actinomycetota</taxon>
        <taxon>Actinomycetes</taxon>
        <taxon>Pseudonocardiales</taxon>
        <taxon>Pseudonocardiaceae</taxon>
        <taxon>Saccharopolyspora</taxon>
    </lineage>
</organism>
<evidence type="ECO:0000256" key="1">
    <source>
        <dbReference type="ARBA" id="ARBA00004255"/>
    </source>
</evidence>
<gene>
    <name evidence="5" type="ORF">F1721_08145</name>
</gene>
<dbReference type="Gene3D" id="1.10.3630.10">
    <property type="entry name" value="yeast vps74-n-term truncation variant domain like"/>
    <property type="match status" value="1"/>
</dbReference>
<reference evidence="5 6" key="1">
    <citation type="submission" date="2019-09" db="EMBL/GenBank/DDBJ databases">
        <title>Draft genome sequence of the thermophilic Saccharopolyspora hirsuta VKM Ac-666T.</title>
        <authorList>
            <person name="Lobastova T.G."/>
            <person name="Fokina V."/>
            <person name="Bragin E.Y."/>
            <person name="Shtratnikova V.Y."/>
            <person name="Starodumova I.P."/>
            <person name="Tarlachkov S.V."/>
            <person name="Donova M.V."/>
        </authorList>
    </citation>
    <scope>NUCLEOTIDE SEQUENCE [LARGE SCALE GENOMIC DNA]</scope>
    <source>
        <strain evidence="5 6">VKM Ac-666</strain>
    </source>
</reference>
<dbReference type="GO" id="GO:0005737">
    <property type="term" value="C:cytoplasm"/>
    <property type="evidence" value="ECO:0007669"/>
    <property type="project" value="UniProtKB-ARBA"/>
</dbReference>
<comment type="caution">
    <text evidence="5">The sequence shown here is derived from an EMBL/GenBank/DDBJ whole genome shotgun (WGS) entry which is preliminary data.</text>
</comment>
<evidence type="ECO:0000313" key="6">
    <source>
        <dbReference type="Proteomes" id="UP000323946"/>
    </source>
</evidence>
<protein>
    <submittedName>
        <fullName evidence="5">GPP34 family phosphoprotein</fullName>
    </submittedName>
</protein>
<dbReference type="AlphaFoldDB" id="A0A5M7C982"/>
<name>A0A5M7C982_SACHI</name>